<dbReference type="PANTHER" id="PTHR11616">
    <property type="entry name" value="SODIUM/CHLORIDE DEPENDENT TRANSPORTER"/>
    <property type="match status" value="1"/>
</dbReference>
<evidence type="ECO:0000256" key="2">
    <source>
        <dbReference type="ARBA" id="ARBA00006459"/>
    </source>
</evidence>
<feature type="transmembrane region" description="Helical" evidence="11">
    <location>
        <begin position="316"/>
        <end position="334"/>
    </location>
</feature>
<evidence type="ECO:0000313" key="12">
    <source>
        <dbReference type="EMBL" id="KAG8180206.1"/>
    </source>
</evidence>
<name>A0AAV6U993_9ARAC</name>
<evidence type="ECO:0000256" key="3">
    <source>
        <dbReference type="ARBA" id="ARBA00022448"/>
    </source>
</evidence>
<dbReference type="PANTHER" id="PTHR11616:SF323">
    <property type="entry name" value="SODIUM-DEPENDENT TRANSPORTER BEDRAGGLED"/>
    <property type="match status" value="1"/>
</dbReference>
<keyword evidence="13" id="KW-1185">Reference proteome</keyword>
<comment type="subcellular location">
    <subcellularLocation>
        <location evidence="1">Membrane</location>
        <topology evidence="1">Multi-pass membrane protein</topology>
    </subcellularLocation>
</comment>
<feature type="transmembrane region" description="Helical" evidence="11">
    <location>
        <begin position="385"/>
        <end position="408"/>
    </location>
</feature>
<keyword evidence="8" id="KW-0915">Sodium</keyword>
<keyword evidence="7 11" id="KW-0472">Membrane</keyword>
<feature type="transmembrane region" description="Helical" evidence="11">
    <location>
        <begin position="220"/>
        <end position="241"/>
    </location>
</feature>
<gene>
    <name evidence="12" type="ORF">JTE90_027918</name>
</gene>
<proteinExistence type="inferred from homology"/>
<keyword evidence="6 11" id="KW-1133">Transmembrane helix</keyword>
<dbReference type="GO" id="GO:0015179">
    <property type="term" value="F:L-amino acid transmembrane transporter activity"/>
    <property type="evidence" value="ECO:0007669"/>
    <property type="project" value="TreeGrafter"/>
</dbReference>
<feature type="binding site" evidence="8">
    <location>
        <position position="166"/>
    </location>
    <ligand>
        <name>Na(+)</name>
        <dbReference type="ChEBI" id="CHEBI:29101"/>
        <label>1</label>
    </ligand>
</feature>
<keyword evidence="9" id="KW-1015">Disulfide bond</keyword>
<evidence type="ECO:0000256" key="1">
    <source>
        <dbReference type="ARBA" id="ARBA00004141"/>
    </source>
</evidence>
<feature type="disulfide bond" evidence="9">
    <location>
        <begin position="266"/>
        <end position="275"/>
    </location>
</feature>
<feature type="compositionally biased region" description="Polar residues" evidence="10">
    <location>
        <begin position="79"/>
        <end position="99"/>
    </location>
</feature>
<dbReference type="GO" id="GO:0005886">
    <property type="term" value="C:plasma membrane"/>
    <property type="evidence" value="ECO:0007669"/>
    <property type="project" value="TreeGrafter"/>
</dbReference>
<evidence type="ECO:0000256" key="9">
    <source>
        <dbReference type="PIRSR" id="PIRSR600175-2"/>
    </source>
</evidence>
<feature type="transmembrane region" description="Helical" evidence="11">
    <location>
        <begin position="646"/>
        <end position="667"/>
    </location>
</feature>
<dbReference type="GO" id="GO:0046872">
    <property type="term" value="F:metal ion binding"/>
    <property type="evidence" value="ECO:0007669"/>
    <property type="project" value="UniProtKB-KW"/>
</dbReference>
<keyword evidence="5" id="KW-0769">Symport</keyword>
<organism evidence="12 13">
    <name type="scientific">Oedothorax gibbosus</name>
    <dbReference type="NCBI Taxonomy" id="931172"/>
    <lineage>
        <taxon>Eukaryota</taxon>
        <taxon>Metazoa</taxon>
        <taxon>Ecdysozoa</taxon>
        <taxon>Arthropoda</taxon>
        <taxon>Chelicerata</taxon>
        <taxon>Arachnida</taxon>
        <taxon>Araneae</taxon>
        <taxon>Araneomorphae</taxon>
        <taxon>Entelegynae</taxon>
        <taxon>Araneoidea</taxon>
        <taxon>Linyphiidae</taxon>
        <taxon>Erigoninae</taxon>
        <taxon>Oedothorax</taxon>
    </lineage>
</organism>
<evidence type="ECO:0000313" key="13">
    <source>
        <dbReference type="Proteomes" id="UP000827092"/>
    </source>
</evidence>
<evidence type="ECO:0000256" key="10">
    <source>
        <dbReference type="SAM" id="MobiDB-lite"/>
    </source>
</evidence>
<dbReference type="Pfam" id="PF00209">
    <property type="entry name" value="SNF"/>
    <property type="match status" value="1"/>
</dbReference>
<dbReference type="PRINTS" id="PR00176">
    <property type="entry name" value="NANEUSMPORT"/>
</dbReference>
<dbReference type="SUPFAM" id="SSF161070">
    <property type="entry name" value="SNF-like"/>
    <property type="match status" value="1"/>
</dbReference>
<dbReference type="InterPro" id="IPR000175">
    <property type="entry name" value="Na/ntran_symport"/>
</dbReference>
<dbReference type="GO" id="GO:0005283">
    <property type="term" value="F:amino acid:sodium symporter activity"/>
    <property type="evidence" value="ECO:0007669"/>
    <property type="project" value="TreeGrafter"/>
</dbReference>
<feature type="transmembrane region" description="Helical" evidence="11">
    <location>
        <begin position="420"/>
        <end position="442"/>
    </location>
</feature>
<feature type="transmembrane region" description="Helical" evidence="11">
    <location>
        <begin position="601"/>
        <end position="619"/>
    </location>
</feature>
<evidence type="ECO:0000256" key="11">
    <source>
        <dbReference type="SAM" id="Phobius"/>
    </source>
</evidence>
<protein>
    <submittedName>
        <fullName evidence="12">Uncharacterized protein</fullName>
    </submittedName>
</protein>
<feature type="transmembrane region" description="Helical" evidence="11">
    <location>
        <begin position="181"/>
        <end position="199"/>
    </location>
</feature>
<feature type="transmembrane region" description="Helical" evidence="11">
    <location>
        <begin position="525"/>
        <end position="549"/>
    </location>
</feature>
<dbReference type="PROSITE" id="PS50267">
    <property type="entry name" value="NA_NEUROTRAN_SYMP_3"/>
    <property type="match status" value="1"/>
</dbReference>
<comment type="similarity">
    <text evidence="2">Belongs to the sodium:neurotransmitter symporter (SNF) (TC 2.A.22) family.</text>
</comment>
<keyword evidence="3" id="KW-0813">Transport</keyword>
<feature type="region of interest" description="Disordered" evidence="10">
    <location>
        <begin position="59"/>
        <end position="128"/>
    </location>
</feature>
<feature type="transmembrane region" description="Helical" evidence="11">
    <location>
        <begin position="691"/>
        <end position="713"/>
    </location>
</feature>
<sequence length="835" mass="93444">MIDDWTINNVNSQHARKVECSELNDIKQLFHWIAGYHAHPSTFMLGWDVAYTWPLFETTTQPPPDSRPLVMGNPRGDGQTPSPHGETSSAQPTRPQSAPRSPIIAHPPPYESVATEESPPPRFNVTGRRPRAPRLVSMAQRVRPARWPHKASSAFACLACVIGVSNVSRFSMLVYVYKGCFILQFLILSILFGIPVLYMQMTLGQYLGAGMLDMWYISPAFKGLGFALLYLYILLGVYNALPLSWLFIYFKDSFITLKDSYKWGKCHSSFARNGCLRALNSSSADFYGWSVPSYFHGRVLGRKPGDYQMGELKFEVAFNLCLVWIIVFLCLSRGPKAFGKVVYVFGMLPIALLMMVTMRMGQQWSDGILEIFASPWKPVFLDPSAWWLAAREAFITWGLMGAVALHICSHNKTSTNITKNLIAIAVTAILVLIMSSFLFASAGNVFHKRNLSLAFSSYEEESLVKVLKPGIWQHTNVTITSLVFGVSAIPKESFVYQSGYQVLRLATEAFPAALAVEGVRSISSFWSICFYTSMILFGFGQQIVMWYCVVESIIAVNYKVFKAWHTTFTFVTCNLAFLLGLPLTSNIGLYIVFYLDFVIGSLWWIVLIYFIMLFAILFIRGRPYGTDQLVTIISQNPIKRAKIMPLFMLMWNIILPVSFLLMTASFLRTSSIDPSSPMGELMDNYAYWREWARVLCLCAQVFPLCLVVSVGAYQAARVLLPKSDKPFVERLKQLCCPSVLPPSSGSRSSLNSISSISQGSTNGGFLDDPPPKYTPPPSYSTATSRMLAKQLATQNSCTLNFSSIMPERTATTVNNSVNSLEQILSVPDQRTIVVN</sequence>
<dbReference type="Proteomes" id="UP000827092">
    <property type="component" value="Unassembled WGS sequence"/>
</dbReference>
<dbReference type="EMBL" id="JAFNEN010000577">
    <property type="protein sequence ID" value="KAG8180206.1"/>
    <property type="molecule type" value="Genomic_DNA"/>
</dbReference>
<dbReference type="AlphaFoldDB" id="A0AAV6U993"/>
<dbReference type="GO" id="GO:0089718">
    <property type="term" value="P:amino acid import across plasma membrane"/>
    <property type="evidence" value="ECO:0007669"/>
    <property type="project" value="TreeGrafter"/>
</dbReference>
<feature type="transmembrane region" description="Helical" evidence="11">
    <location>
        <begin position="570"/>
        <end position="595"/>
    </location>
</feature>
<evidence type="ECO:0000256" key="5">
    <source>
        <dbReference type="ARBA" id="ARBA00022847"/>
    </source>
</evidence>
<evidence type="ECO:0000256" key="7">
    <source>
        <dbReference type="ARBA" id="ARBA00023136"/>
    </source>
</evidence>
<feature type="transmembrane region" description="Helical" evidence="11">
    <location>
        <begin position="153"/>
        <end position="175"/>
    </location>
</feature>
<feature type="region of interest" description="Disordered" evidence="10">
    <location>
        <begin position="761"/>
        <end position="781"/>
    </location>
</feature>
<dbReference type="InterPro" id="IPR037272">
    <property type="entry name" value="SNS_sf"/>
</dbReference>
<evidence type="ECO:0000256" key="4">
    <source>
        <dbReference type="ARBA" id="ARBA00022692"/>
    </source>
</evidence>
<accession>A0AAV6U993</accession>
<comment type="caution">
    <text evidence="12">The sequence shown here is derived from an EMBL/GenBank/DDBJ whole genome shotgun (WGS) entry which is preliminary data.</text>
</comment>
<evidence type="ECO:0000256" key="6">
    <source>
        <dbReference type="ARBA" id="ARBA00022989"/>
    </source>
</evidence>
<keyword evidence="8" id="KW-0479">Metal-binding</keyword>
<evidence type="ECO:0000256" key="8">
    <source>
        <dbReference type="PIRSR" id="PIRSR600175-1"/>
    </source>
</evidence>
<reference evidence="12 13" key="1">
    <citation type="journal article" date="2022" name="Nat. Ecol. Evol.">
        <title>A masculinizing supergene underlies an exaggerated male reproductive morph in a spider.</title>
        <authorList>
            <person name="Hendrickx F."/>
            <person name="De Corte Z."/>
            <person name="Sonet G."/>
            <person name="Van Belleghem S.M."/>
            <person name="Kostlbacher S."/>
            <person name="Vangestel C."/>
        </authorList>
    </citation>
    <scope>NUCLEOTIDE SEQUENCE [LARGE SCALE GENOMIC DNA]</scope>
    <source>
        <strain evidence="12">W744_W776</strain>
    </source>
</reference>
<keyword evidence="4 11" id="KW-0812">Transmembrane</keyword>
<feature type="transmembrane region" description="Helical" evidence="11">
    <location>
        <begin position="341"/>
        <end position="360"/>
    </location>
</feature>